<feature type="compositionally biased region" description="Basic and acidic residues" evidence="5">
    <location>
        <begin position="697"/>
        <end position="709"/>
    </location>
</feature>
<organism evidence="7 8">
    <name type="scientific">Blyttiomyces helicus</name>
    <dbReference type="NCBI Taxonomy" id="388810"/>
    <lineage>
        <taxon>Eukaryota</taxon>
        <taxon>Fungi</taxon>
        <taxon>Fungi incertae sedis</taxon>
        <taxon>Chytridiomycota</taxon>
        <taxon>Chytridiomycota incertae sedis</taxon>
        <taxon>Chytridiomycetes</taxon>
        <taxon>Chytridiomycetes incertae sedis</taxon>
        <taxon>Blyttiomyces</taxon>
    </lineage>
</organism>
<dbReference type="CDD" id="cd06174">
    <property type="entry name" value="MFS"/>
    <property type="match status" value="1"/>
</dbReference>
<evidence type="ECO:0000256" key="4">
    <source>
        <dbReference type="ARBA" id="ARBA00023136"/>
    </source>
</evidence>
<keyword evidence="4 6" id="KW-0472">Membrane</keyword>
<dbReference type="EMBL" id="KZ995915">
    <property type="protein sequence ID" value="RKO89738.1"/>
    <property type="molecule type" value="Genomic_DNA"/>
</dbReference>
<keyword evidence="8" id="KW-1185">Reference proteome</keyword>
<feature type="region of interest" description="Disordered" evidence="5">
    <location>
        <begin position="688"/>
        <end position="710"/>
    </location>
</feature>
<proteinExistence type="predicted"/>
<dbReference type="Proteomes" id="UP000269721">
    <property type="component" value="Unassembled WGS sequence"/>
</dbReference>
<protein>
    <recommendedName>
        <fullName evidence="9">Major facilitator superfamily domain-containing protein</fullName>
    </recommendedName>
</protein>
<feature type="transmembrane region" description="Helical" evidence="6">
    <location>
        <begin position="390"/>
        <end position="413"/>
    </location>
</feature>
<dbReference type="GO" id="GO:0016020">
    <property type="term" value="C:membrane"/>
    <property type="evidence" value="ECO:0007669"/>
    <property type="project" value="UniProtKB-SubCell"/>
</dbReference>
<dbReference type="AlphaFoldDB" id="A0A4P9WEP0"/>
<reference evidence="8" key="1">
    <citation type="journal article" date="2018" name="Nat. Microbiol.">
        <title>Leveraging single-cell genomics to expand the fungal tree of life.</title>
        <authorList>
            <person name="Ahrendt S.R."/>
            <person name="Quandt C.A."/>
            <person name="Ciobanu D."/>
            <person name="Clum A."/>
            <person name="Salamov A."/>
            <person name="Andreopoulos B."/>
            <person name="Cheng J.F."/>
            <person name="Woyke T."/>
            <person name="Pelin A."/>
            <person name="Henrissat B."/>
            <person name="Reynolds N.K."/>
            <person name="Benny G.L."/>
            <person name="Smith M.E."/>
            <person name="James T.Y."/>
            <person name="Grigoriev I.V."/>
        </authorList>
    </citation>
    <scope>NUCLEOTIDE SEQUENCE [LARGE SCALE GENOMIC DNA]</scope>
</reference>
<evidence type="ECO:0000256" key="5">
    <source>
        <dbReference type="SAM" id="MobiDB-lite"/>
    </source>
</evidence>
<feature type="compositionally biased region" description="Polar residues" evidence="5">
    <location>
        <begin position="196"/>
        <end position="212"/>
    </location>
</feature>
<dbReference type="OrthoDB" id="3026777at2759"/>
<dbReference type="SUPFAM" id="SSF103473">
    <property type="entry name" value="MFS general substrate transporter"/>
    <property type="match status" value="1"/>
</dbReference>
<evidence type="ECO:0000256" key="3">
    <source>
        <dbReference type="ARBA" id="ARBA00022989"/>
    </source>
</evidence>
<comment type="subcellular location">
    <subcellularLocation>
        <location evidence="1">Membrane</location>
        <topology evidence="1">Multi-pass membrane protein</topology>
    </subcellularLocation>
</comment>
<dbReference type="PANTHER" id="PTHR23507">
    <property type="entry name" value="ZGC:174356"/>
    <property type="match status" value="1"/>
</dbReference>
<gene>
    <name evidence="7" type="ORF">BDK51DRAFT_42217</name>
</gene>
<feature type="transmembrane region" description="Helical" evidence="6">
    <location>
        <begin position="425"/>
        <end position="446"/>
    </location>
</feature>
<keyword evidence="2 6" id="KW-0812">Transmembrane</keyword>
<dbReference type="GO" id="GO:0022857">
    <property type="term" value="F:transmembrane transporter activity"/>
    <property type="evidence" value="ECO:0007669"/>
    <property type="project" value="TreeGrafter"/>
</dbReference>
<feature type="transmembrane region" description="Helical" evidence="6">
    <location>
        <begin position="616"/>
        <end position="640"/>
    </location>
</feature>
<feature type="transmembrane region" description="Helical" evidence="6">
    <location>
        <begin position="543"/>
        <end position="564"/>
    </location>
</feature>
<dbReference type="InterPro" id="IPR036259">
    <property type="entry name" value="MFS_trans_sf"/>
</dbReference>
<feature type="transmembrane region" description="Helical" evidence="6">
    <location>
        <begin position="652"/>
        <end position="673"/>
    </location>
</feature>
<evidence type="ECO:0008006" key="9">
    <source>
        <dbReference type="Google" id="ProtNLM"/>
    </source>
</evidence>
<feature type="transmembrane region" description="Helical" evidence="6">
    <location>
        <begin position="514"/>
        <end position="531"/>
    </location>
</feature>
<sequence>MFVGDRPSRFLHQLARDRSQGCNEGRQGEEVCRGGGVVCRGGDQPRAEGYGGIRRGLCLLGVGLTLVKGRVPWDWVRVTLTTLVALPLQKTRSHEAVVKASEIAGHIQPTRSPHENSDPEFAGNVRKKRRLFAIARRFFRAFEEGVARDGLENRAEVDGVFRQGASGPVRIKATGSSLVHTGKSQVGGWEREETQTKSPYENRSGGTATPLKNTKTIGRRIYPRNPSPASVRGRQESFAALNQKPDPDEYTPLIRMGQPIRSISAPNVLTVAIFLFNFARSGAIGEAFGLLRLGCMSHSAPGAHHSFASNAGAQRVRGHISEWGIRFAACRPPSSSPSSSFFQLRWERDEAFRNILDRFPLQDGRYEKKHYAETNHQAPYDCSITAVQSVVAQFSALLVLLTLVPSVFSALLLGGLSDPIGGKPVLIVSATPTILNLVIINCVAAYGVVHDVDHWPSVPLFCIIPQISLDWILFGVLLSGLGGSGHLIVTVLVSALVDVTVIENRTFWFGFNEAVNHAGSIAGLFVVTALTKPQNYSNIDITVYLPAIRFALITALIAMAIITVCLPETLVKPEPVSHGVDQKEGPEPTEFSWAHIRVWFTEEIAKFKPVPWLPQVTIMIIVIVGGGRQQIIFLWTFNLWKWGAFLRTAENSYYSAASSIGVILCYSAVVPLIQPVLESRIKDPASYSLVPSQSKDAGQHSESIPKSEEESCIEDPASHSLFLNQDADAEEPSESFPKMEEEWTVWLSEKTSAIVITAGIAGDAIVSEDSKIGGGVCVGG</sequence>
<dbReference type="PANTHER" id="PTHR23507:SF1">
    <property type="entry name" value="FI18259P1-RELATED"/>
    <property type="match status" value="1"/>
</dbReference>
<name>A0A4P9WEP0_9FUNG</name>
<evidence type="ECO:0000256" key="1">
    <source>
        <dbReference type="ARBA" id="ARBA00004141"/>
    </source>
</evidence>
<evidence type="ECO:0000256" key="2">
    <source>
        <dbReference type="ARBA" id="ARBA00022692"/>
    </source>
</evidence>
<dbReference type="Gene3D" id="1.20.1250.20">
    <property type="entry name" value="MFS general substrate transporter like domains"/>
    <property type="match status" value="1"/>
</dbReference>
<evidence type="ECO:0000313" key="7">
    <source>
        <dbReference type="EMBL" id="RKO89738.1"/>
    </source>
</evidence>
<evidence type="ECO:0000256" key="6">
    <source>
        <dbReference type="SAM" id="Phobius"/>
    </source>
</evidence>
<feature type="region of interest" description="Disordered" evidence="5">
    <location>
        <begin position="176"/>
        <end position="212"/>
    </location>
</feature>
<evidence type="ECO:0000313" key="8">
    <source>
        <dbReference type="Proteomes" id="UP000269721"/>
    </source>
</evidence>
<keyword evidence="3 6" id="KW-1133">Transmembrane helix</keyword>
<accession>A0A4P9WEP0</accession>